<keyword evidence="10" id="KW-0443">Lipid metabolism</keyword>
<evidence type="ECO:0000256" key="5">
    <source>
        <dbReference type="ARBA" id="ARBA00022723"/>
    </source>
</evidence>
<evidence type="ECO:0000256" key="10">
    <source>
        <dbReference type="ARBA" id="ARBA00023098"/>
    </source>
</evidence>
<proteinExistence type="inferred from homology"/>
<evidence type="ECO:0000256" key="4">
    <source>
        <dbReference type="ARBA" id="ARBA00022679"/>
    </source>
</evidence>
<keyword evidence="8" id="KW-0067">ATP-binding</keyword>
<evidence type="ECO:0000256" key="12">
    <source>
        <dbReference type="ARBA" id="ARBA00023264"/>
    </source>
</evidence>
<dbReference type="NCBIfam" id="TIGR00147">
    <property type="entry name" value="YegS/Rv2252/BmrU family lipid kinase"/>
    <property type="match status" value="1"/>
</dbReference>
<evidence type="ECO:0000256" key="11">
    <source>
        <dbReference type="ARBA" id="ARBA00023209"/>
    </source>
</evidence>
<dbReference type="Pfam" id="PF00781">
    <property type="entry name" value="DAGK_cat"/>
    <property type="match status" value="1"/>
</dbReference>
<sequence>MKQAMLIVNPSSGEEKSKDYEIRAENKLKKSFDKVKVYHTQRDGDAILLCKKACKENFHSVFVMGGDGTVNEAINGLAEEKYIPKFGVFPLGTVNDLARALNISLDPIEAIENFDADSLIDLDVGKINDAYFINVAAIGILPESINDVESEDKTRLGKFAYYISVLKNLTNLETFKFKIIIDGKEEEIETSTILIGLTNSVGGFETLFPEAKVNDGALNFLAIKGKNLLDTVKSVPDLLRGVDSSTENIRYTKFKNGSIEQLDGQSILAVNIDGDQGPVLPVKVKVLPCHIQAYYCKM</sequence>
<dbReference type="Gene3D" id="3.40.50.10330">
    <property type="entry name" value="Probable inorganic polyphosphate/atp-NAD kinase, domain 1"/>
    <property type="match status" value="1"/>
</dbReference>
<dbReference type="GO" id="GO:0005524">
    <property type="term" value="F:ATP binding"/>
    <property type="evidence" value="ECO:0007669"/>
    <property type="project" value="UniProtKB-KW"/>
</dbReference>
<evidence type="ECO:0000256" key="9">
    <source>
        <dbReference type="ARBA" id="ARBA00022842"/>
    </source>
</evidence>
<dbReference type="InterPro" id="IPR001206">
    <property type="entry name" value="Diacylglycerol_kinase_cat_dom"/>
</dbReference>
<evidence type="ECO:0000259" key="13">
    <source>
        <dbReference type="PROSITE" id="PS50146"/>
    </source>
</evidence>
<accession>A0AB74F322</accession>
<dbReference type="SMART" id="SM00046">
    <property type="entry name" value="DAGKc"/>
    <property type="match status" value="1"/>
</dbReference>
<dbReference type="InterPro" id="IPR017438">
    <property type="entry name" value="ATP-NAD_kinase_N"/>
</dbReference>
<name>A0AB74F322_9FIRM</name>
<dbReference type="SUPFAM" id="SSF111331">
    <property type="entry name" value="NAD kinase/diacylglycerol kinase-like"/>
    <property type="match status" value="1"/>
</dbReference>
<dbReference type="InterPro" id="IPR005218">
    <property type="entry name" value="Diacylglycerol/lipid_kinase"/>
</dbReference>
<dbReference type="GO" id="GO:0004143">
    <property type="term" value="F:ATP-dependent diacylglycerol kinase activity"/>
    <property type="evidence" value="ECO:0007669"/>
    <property type="project" value="TreeGrafter"/>
</dbReference>
<keyword evidence="11" id="KW-0594">Phospholipid biosynthesis</keyword>
<gene>
    <name evidence="14" type="ORF">SAMN04515649_111176</name>
</gene>
<dbReference type="Pfam" id="PF19279">
    <property type="entry name" value="YegS_C"/>
    <property type="match status" value="1"/>
</dbReference>
<dbReference type="PANTHER" id="PTHR12358">
    <property type="entry name" value="SPHINGOSINE KINASE"/>
    <property type="match status" value="1"/>
</dbReference>
<evidence type="ECO:0000313" key="15">
    <source>
        <dbReference type="Proteomes" id="UP000184012"/>
    </source>
</evidence>
<evidence type="ECO:0000256" key="1">
    <source>
        <dbReference type="ARBA" id="ARBA00001946"/>
    </source>
</evidence>
<evidence type="ECO:0000313" key="14">
    <source>
        <dbReference type="EMBL" id="SHM12748.1"/>
    </source>
</evidence>
<keyword evidence="4" id="KW-0808">Transferase</keyword>
<evidence type="ECO:0000256" key="6">
    <source>
        <dbReference type="ARBA" id="ARBA00022741"/>
    </source>
</evidence>
<dbReference type="GO" id="GO:0005886">
    <property type="term" value="C:plasma membrane"/>
    <property type="evidence" value="ECO:0007669"/>
    <property type="project" value="TreeGrafter"/>
</dbReference>
<evidence type="ECO:0000256" key="8">
    <source>
        <dbReference type="ARBA" id="ARBA00022840"/>
    </source>
</evidence>
<dbReference type="PROSITE" id="PS50146">
    <property type="entry name" value="DAGK"/>
    <property type="match status" value="1"/>
</dbReference>
<dbReference type="InterPro" id="IPR016064">
    <property type="entry name" value="NAD/diacylglycerol_kinase_sf"/>
</dbReference>
<feature type="domain" description="DAGKc" evidence="13">
    <location>
        <begin position="1"/>
        <end position="131"/>
    </location>
</feature>
<keyword evidence="9" id="KW-0460">Magnesium</keyword>
<dbReference type="GO" id="GO:0046872">
    <property type="term" value="F:metal ion binding"/>
    <property type="evidence" value="ECO:0007669"/>
    <property type="project" value="UniProtKB-KW"/>
</dbReference>
<keyword evidence="3" id="KW-0444">Lipid biosynthesis</keyword>
<dbReference type="Gene3D" id="2.60.200.40">
    <property type="match status" value="1"/>
</dbReference>
<reference evidence="14 15" key="1">
    <citation type="submission" date="2016-11" db="EMBL/GenBank/DDBJ databases">
        <authorList>
            <person name="Varghese N."/>
            <person name="Submissions S."/>
        </authorList>
    </citation>
    <scope>NUCLEOTIDE SEQUENCE [LARGE SCALE GENOMIC DNA]</scope>
    <source>
        <strain evidence="14 15">FD</strain>
    </source>
</reference>
<organism evidence="14 15">
    <name type="scientific">Eubacterium callanderi</name>
    <dbReference type="NCBI Taxonomy" id="53442"/>
    <lineage>
        <taxon>Bacteria</taxon>
        <taxon>Bacillati</taxon>
        <taxon>Bacillota</taxon>
        <taxon>Clostridia</taxon>
        <taxon>Eubacteriales</taxon>
        <taxon>Eubacteriaceae</taxon>
        <taxon>Eubacterium</taxon>
    </lineage>
</organism>
<keyword evidence="5" id="KW-0479">Metal-binding</keyword>
<keyword evidence="12" id="KW-1208">Phospholipid metabolism</keyword>
<evidence type="ECO:0000256" key="2">
    <source>
        <dbReference type="ARBA" id="ARBA00005983"/>
    </source>
</evidence>
<dbReference type="Proteomes" id="UP000184012">
    <property type="component" value="Unassembled WGS sequence"/>
</dbReference>
<evidence type="ECO:0000256" key="7">
    <source>
        <dbReference type="ARBA" id="ARBA00022777"/>
    </source>
</evidence>
<dbReference type="AlphaFoldDB" id="A0AB74F322"/>
<dbReference type="GO" id="GO:0008654">
    <property type="term" value="P:phospholipid biosynthetic process"/>
    <property type="evidence" value="ECO:0007669"/>
    <property type="project" value="UniProtKB-KW"/>
</dbReference>
<protein>
    <submittedName>
        <fullName evidence="14">Lipid kinase, YegS/Rv2252/BmrU family</fullName>
    </submittedName>
</protein>
<dbReference type="PANTHER" id="PTHR12358:SF106">
    <property type="entry name" value="LIPID KINASE YEGS"/>
    <property type="match status" value="1"/>
</dbReference>
<evidence type="ECO:0000256" key="3">
    <source>
        <dbReference type="ARBA" id="ARBA00022516"/>
    </source>
</evidence>
<dbReference type="InterPro" id="IPR050187">
    <property type="entry name" value="Lipid_Phosphate_FormReg"/>
</dbReference>
<keyword evidence="6" id="KW-0547">Nucleotide-binding</keyword>
<keyword evidence="7 14" id="KW-0418">Kinase</keyword>
<comment type="cofactor">
    <cofactor evidence="1">
        <name>Mg(2+)</name>
        <dbReference type="ChEBI" id="CHEBI:18420"/>
    </cofactor>
</comment>
<comment type="similarity">
    <text evidence="2">Belongs to the diacylglycerol/lipid kinase family.</text>
</comment>
<dbReference type="InterPro" id="IPR045540">
    <property type="entry name" value="YegS/DAGK_C"/>
</dbReference>
<dbReference type="RefSeq" id="WP_073383251.1">
    <property type="nucleotide sequence ID" value="NZ_JANFYW010000010.1"/>
</dbReference>
<comment type="caution">
    <text evidence="14">The sequence shown here is derived from an EMBL/GenBank/DDBJ whole genome shotgun (WGS) entry which is preliminary data.</text>
</comment>
<dbReference type="EMBL" id="FRBP01000011">
    <property type="protein sequence ID" value="SHM12748.1"/>
    <property type="molecule type" value="Genomic_DNA"/>
</dbReference>